<dbReference type="Proteomes" id="UP000007953">
    <property type="component" value="Chromosome"/>
</dbReference>
<proteinExistence type="predicted"/>
<evidence type="ECO:0000313" key="3">
    <source>
        <dbReference type="Proteomes" id="UP000007953"/>
    </source>
</evidence>
<evidence type="ECO:0000313" key="2">
    <source>
        <dbReference type="EMBL" id="AEG68732.1"/>
    </source>
</evidence>
<name>F6G0E9_RALS8</name>
<organism evidence="2 3">
    <name type="scientific">Ralstonia solanacearum (strain Po82)</name>
    <dbReference type="NCBI Taxonomy" id="1031711"/>
    <lineage>
        <taxon>Bacteria</taxon>
        <taxon>Pseudomonadati</taxon>
        <taxon>Pseudomonadota</taxon>
        <taxon>Betaproteobacteria</taxon>
        <taxon>Burkholderiales</taxon>
        <taxon>Burkholderiaceae</taxon>
        <taxon>Ralstonia</taxon>
        <taxon>Ralstonia solanacearum species complex</taxon>
    </lineage>
</organism>
<dbReference type="RefSeq" id="WP_014616701.1">
    <property type="nucleotide sequence ID" value="NC_017574.1"/>
</dbReference>
<accession>F6G0E9</accession>
<dbReference type="HOGENOM" id="CLU_185303_0_0_4"/>
<dbReference type="GeneID" id="61361457"/>
<evidence type="ECO:0000256" key="1">
    <source>
        <dbReference type="SAM" id="MobiDB-lite"/>
    </source>
</evidence>
<dbReference type="KEGG" id="rsn:RSPO_c01432"/>
<dbReference type="AlphaFoldDB" id="F6G0E9"/>
<reference evidence="2 3" key="1">
    <citation type="journal article" date="2011" name="J. Bacteriol.">
        <title>Complete genome sequence of the plant pathogen Ralstonia solanacearum strain Po82.</title>
        <authorList>
            <person name="Xu J."/>
            <person name="Zheng H.J."/>
            <person name="Liu L."/>
            <person name="Pan Z.C."/>
            <person name="Prior P."/>
            <person name="Tang B."/>
            <person name="Xu J.S."/>
            <person name="Zhang H."/>
            <person name="Tian Q."/>
            <person name="Zhang L.Q."/>
            <person name="Feng J."/>
        </authorList>
    </citation>
    <scope>NUCLEOTIDE SEQUENCE [LARGE SCALE GENOMIC DNA]</scope>
    <source>
        <strain evidence="2 3">Po82</strain>
    </source>
</reference>
<gene>
    <name evidence="2" type="ordered locus">RSPO_c01432</name>
</gene>
<feature type="region of interest" description="Disordered" evidence="1">
    <location>
        <begin position="48"/>
        <end position="81"/>
    </location>
</feature>
<protein>
    <submittedName>
        <fullName evidence="2">Uncharacterized protein</fullName>
    </submittedName>
</protein>
<sequence>MAKVVLALLVVAAAVFYILFKAPQGGQVNASTPAPAMVQAPAPVALPAASAGTPPASGAAASAPSATSAPVAEVPASAAQP</sequence>
<dbReference type="EMBL" id="CP002819">
    <property type="protein sequence ID" value="AEG68732.1"/>
    <property type="molecule type" value="Genomic_DNA"/>
</dbReference>